<evidence type="ECO:0000313" key="1">
    <source>
        <dbReference type="EMBL" id="KAL1516172.1"/>
    </source>
</evidence>
<organism evidence="1 2">
    <name type="scientific">Hypothenemus hampei</name>
    <name type="common">Coffee berry borer</name>
    <dbReference type="NCBI Taxonomy" id="57062"/>
    <lineage>
        <taxon>Eukaryota</taxon>
        <taxon>Metazoa</taxon>
        <taxon>Ecdysozoa</taxon>
        <taxon>Arthropoda</taxon>
        <taxon>Hexapoda</taxon>
        <taxon>Insecta</taxon>
        <taxon>Pterygota</taxon>
        <taxon>Neoptera</taxon>
        <taxon>Endopterygota</taxon>
        <taxon>Coleoptera</taxon>
        <taxon>Polyphaga</taxon>
        <taxon>Cucujiformia</taxon>
        <taxon>Curculionidae</taxon>
        <taxon>Scolytinae</taxon>
        <taxon>Hypothenemus</taxon>
    </lineage>
</organism>
<evidence type="ECO:0000313" key="2">
    <source>
        <dbReference type="Proteomes" id="UP001566132"/>
    </source>
</evidence>
<dbReference type="EMBL" id="JBDJPC010000001">
    <property type="protein sequence ID" value="KAL1516172.1"/>
    <property type="molecule type" value="Genomic_DNA"/>
</dbReference>
<dbReference type="AlphaFoldDB" id="A0ABD1FA95"/>
<sequence length="272" mass="31823">MKDPSARGTSKILKFFDTLFDSVNGHTLREQRGKIYKCAASLQSGHIRFWSDSIKELRRMQFKTEIGKILSVSSLNNWICTLEAFRFLTTNLKKKYELEYIIPTYLNQDPLENFFEQMRQYGGNRNRNVNPSSTVFLNHFKTLLLNNLVSRHSLHANCQNDDSYNGLVTLKHFLLLPVSEEKPNDNCETMAIIEQRKSLSNRNYTYYIDKISITYVNGFISKKLKMLQCPLCKNNPCTEDVSEWHDLVICREYNVQCPNRLKKCTPEFVKFS</sequence>
<name>A0ABD1FA95_HYPHA</name>
<comment type="caution">
    <text evidence="1">The sequence shown here is derived from an EMBL/GenBank/DDBJ whole genome shotgun (WGS) entry which is preliminary data.</text>
</comment>
<reference evidence="1 2" key="1">
    <citation type="submission" date="2024-05" db="EMBL/GenBank/DDBJ databases">
        <title>Genetic variation in Jamaican populations of the coffee berry borer (Hypothenemus hampei).</title>
        <authorList>
            <person name="Errbii M."/>
            <person name="Myrie A."/>
        </authorList>
    </citation>
    <scope>NUCLEOTIDE SEQUENCE [LARGE SCALE GENOMIC DNA]</scope>
    <source>
        <strain evidence="1">JA-Hopewell-2020-01-JO</strain>
        <tissue evidence="1">Whole body</tissue>
    </source>
</reference>
<protein>
    <submittedName>
        <fullName evidence="1">Uncharacterized protein</fullName>
    </submittedName>
</protein>
<gene>
    <name evidence="1" type="ORF">ABEB36_000091</name>
</gene>
<accession>A0ABD1FA95</accession>
<keyword evidence="2" id="KW-1185">Reference proteome</keyword>
<dbReference type="Proteomes" id="UP001566132">
    <property type="component" value="Unassembled WGS sequence"/>
</dbReference>
<proteinExistence type="predicted"/>